<feature type="transmembrane region" description="Helical" evidence="1">
    <location>
        <begin position="54"/>
        <end position="74"/>
    </location>
</feature>
<gene>
    <name evidence="2" type="ORF">JE024_15395</name>
</gene>
<organism evidence="2 3">
    <name type="scientific">Streptomyces zhihengii</name>
    <dbReference type="NCBI Taxonomy" id="1818004"/>
    <lineage>
        <taxon>Bacteria</taxon>
        <taxon>Bacillati</taxon>
        <taxon>Actinomycetota</taxon>
        <taxon>Actinomycetes</taxon>
        <taxon>Kitasatosporales</taxon>
        <taxon>Streptomycetaceae</taxon>
        <taxon>Streptomyces</taxon>
    </lineage>
</organism>
<dbReference type="EMBL" id="JAFEJA010000001">
    <property type="protein sequence ID" value="MBM9620098.1"/>
    <property type="molecule type" value="Genomic_DNA"/>
</dbReference>
<keyword evidence="1" id="KW-0812">Transmembrane</keyword>
<feature type="transmembrane region" description="Helical" evidence="1">
    <location>
        <begin position="30"/>
        <end position="48"/>
    </location>
</feature>
<keyword evidence="1" id="KW-0472">Membrane</keyword>
<accession>A0ABS2US24</accession>
<proteinExistence type="predicted"/>
<dbReference type="Proteomes" id="UP000664109">
    <property type="component" value="Unassembled WGS sequence"/>
</dbReference>
<keyword evidence="1" id="KW-1133">Transmembrane helix</keyword>
<comment type="caution">
    <text evidence="2">The sequence shown here is derived from an EMBL/GenBank/DDBJ whole genome shotgun (WGS) entry which is preliminary data.</text>
</comment>
<evidence type="ECO:0008006" key="4">
    <source>
        <dbReference type="Google" id="ProtNLM"/>
    </source>
</evidence>
<protein>
    <recommendedName>
        <fullName evidence="4">PH domain-containing protein</fullName>
    </recommendedName>
</protein>
<sequence length="166" mass="18038">MRTRVSGLGLGAVRGDYPLMTPAVGSTLQVLRGFLLLLWIAMVFLTIFTPDQVGLNLLWTTLVVVAVYAVKFGWRLLTARLGMNRCYLLTDGVAVTNRFGRIRDSVAWSDVTGVQQTAVVGLVSGAHRMEISRNRSPKPLWFVAPGAKAPLVDAFLAEGRRAGALP</sequence>
<evidence type="ECO:0000313" key="3">
    <source>
        <dbReference type="Proteomes" id="UP000664109"/>
    </source>
</evidence>
<name>A0ABS2US24_9ACTN</name>
<keyword evidence="3" id="KW-1185">Reference proteome</keyword>
<evidence type="ECO:0000313" key="2">
    <source>
        <dbReference type="EMBL" id="MBM9620098.1"/>
    </source>
</evidence>
<reference evidence="2 3" key="1">
    <citation type="journal article" date="2016" name="Arch. Microbiol.">
        <title>Streptomyces zhihengii sp. nov., isolated from rhizospheric soil of Psammosilene tunicoides.</title>
        <authorList>
            <person name="Huang M.J."/>
            <person name="Fei J.J."/>
            <person name="Salam N."/>
            <person name="Kim C.J."/>
            <person name="Hozzein W.N."/>
            <person name="Xiao M."/>
            <person name="Huang H.Q."/>
            <person name="Li W.J."/>
        </authorList>
    </citation>
    <scope>NUCLEOTIDE SEQUENCE [LARGE SCALE GENOMIC DNA]</scope>
    <source>
        <strain evidence="2 3">YIM T102</strain>
    </source>
</reference>
<evidence type="ECO:0000256" key="1">
    <source>
        <dbReference type="SAM" id="Phobius"/>
    </source>
</evidence>